<feature type="domain" description="AB hydrolase-1" evidence="1">
    <location>
        <begin position="35"/>
        <end position="218"/>
    </location>
</feature>
<evidence type="ECO:0000313" key="3">
    <source>
        <dbReference type="Proteomes" id="UP000600449"/>
    </source>
</evidence>
<keyword evidence="2" id="KW-0378">Hydrolase</keyword>
<dbReference type="Gene3D" id="3.40.50.1820">
    <property type="entry name" value="alpha/beta hydrolase"/>
    <property type="match status" value="1"/>
</dbReference>
<organism evidence="2 3">
    <name type="scientific">Salinarimonas ramus</name>
    <dbReference type="NCBI Taxonomy" id="690164"/>
    <lineage>
        <taxon>Bacteria</taxon>
        <taxon>Pseudomonadati</taxon>
        <taxon>Pseudomonadota</taxon>
        <taxon>Alphaproteobacteria</taxon>
        <taxon>Hyphomicrobiales</taxon>
        <taxon>Salinarimonadaceae</taxon>
        <taxon>Salinarimonas</taxon>
    </lineage>
</organism>
<dbReference type="InterPro" id="IPR029058">
    <property type="entry name" value="AB_hydrolase_fold"/>
</dbReference>
<dbReference type="Proteomes" id="UP000600449">
    <property type="component" value="Unassembled WGS sequence"/>
</dbReference>
<dbReference type="EMBL" id="BMMF01000014">
    <property type="protein sequence ID" value="GGK50240.1"/>
    <property type="molecule type" value="Genomic_DNA"/>
</dbReference>
<gene>
    <name evidence="2" type="ORF">GCM10011322_41560</name>
</gene>
<dbReference type="PANTHER" id="PTHR43433:SF4">
    <property type="entry name" value="NON-HEME CHLOROPEROXIDASE-RELATED"/>
    <property type="match status" value="1"/>
</dbReference>
<name>A0A917V8H5_9HYPH</name>
<comment type="caution">
    <text evidence="2">The sequence shown here is derived from an EMBL/GenBank/DDBJ whole genome shotgun (WGS) entry which is preliminary data.</text>
</comment>
<keyword evidence="3" id="KW-1185">Reference proteome</keyword>
<dbReference type="SUPFAM" id="SSF53474">
    <property type="entry name" value="alpha/beta-Hydrolases"/>
    <property type="match status" value="1"/>
</dbReference>
<accession>A0A917V8H5</accession>
<dbReference type="RefSeq" id="WP_188915176.1">
    <property type="nucleotide sequence ID" value="NZ_BMMF01000014.1"/>
</dbReference>
<evidence type="ECO:0000259" key="1">
    <source>
        <dbReference type="Pfam" id="PF00561"/>
    </source>
</evidence>
<dbReference type="PRINTS" id="PR00111">
    <property type="entry name" value="ABHYDROLASE"/>
</dbReference>
<evidence type="ECO:0000313" key="2">
    <source>
        <dbReference type="EMBL" id="GGK50240.1"/>
    </source>
</evidence>
<sequence>MTRFVLIPGLLCTGDLFAAQVEPLSRHGSVVVADTTRDDMIDAMAERLLDAARGEPLALVGLSMGGYVALAAARRAPDRVARLALLDTSARPDTPEASETRRRLIALAEAGRFAEVDDVLWHRLVAPDRLGDEDLRRRVVAMADEIGPETFVRQQRAIMARADQRPFLPQIEIPTLVLVGESDVITPPEVAEEMAEAIEWATLTRVPACGHLATLERPERVNAALEAWLAAT</sequence>
<reference evidence="2 3" key="1">
    <citation type="journal article" date="2014" name="Int. J. Syst. Evol. Microbiol.">
        <title>Complete genome sequence of Corynebacterium casei LMG S-19264T (=DSM 44701T), isolated from a smear-ripened cheese.</title>
        <authorList>
            <consortium name="US DOE Joint Genome Institute (JGI-PGF)"/>
            <person name="Walter F."/>
            <person name="Albersmeier A."/>
            <person name="Kalinowski J."/>
            <person name="Ruckert C."/>
        </authorList>
    </citation>
    <scope>NUCLEOTIDE SEQUENCE [LARGE SCALE GENOMIC DNA]</scope>
    <source>
        <strain evidence="2 3">CGMCC 1.9161</strain>
    </source>
</reference>
<dbReference type="InterPro" id="IPR000073">
    <property type="entry name" value="AB_hydrolase_1"/>
</dbReference>
<dbReference type="InterPro" id="IPR050471">
    <property type="entry name" value="AB_hydrolase"/>
</dbReference>
<protein>
    <submittedName>
        <fullName evidence="2">Alpha/beta hydrolase</fullName>
    </submittedName>
</protein>
<dbReference type="Pfam" id="PF00561">
    <property type="entry name" value="Abhydrolase_1"/>
    <property type="match status" value="1"/>
</dbReference>
<dbReference type="AlphaFoldDB" id="A0A917V8H5"/>
<proteinExistence type="predicted"/>
<dbReference type="PANTHER" id="PTHR43433">
    <property type="entry name" value="HYDROLASE, ALPHA/BETA FOLD FAMILY PROTEIN"/>
    <property type="match status" value="1"/>
</dbReference>
<dbReference type="GO" id="GO:0016787">
    <property type="term" value="F:hydrolase activity"/>
    <property type="evidence" value="ECO:0007669"/>
    <property type="project" value="UniProtKB-KW"/>
</dbReference>